<dbReference type="EMBL" id="CP123754">
    <property type="protein sequence ID" value="WGO82164.1"/>
    <property type="molecule type" value="Genomic_DNA"/>
</dbReference>
<keyword evidence="2" id="KW-1185">Reference proteome</keyword>
<protein>
    <recommendedName>
        <fullName evidence="3">ParG</fullName>
    </recommendedName>
</protein>
<geneLocation type="plasmid" evidence="1 2">
    <name>paApi_AU3</name>
</geneLocation>
<sequence>MRVKPNLKNFKDPTEFLENGAADKAESKYSANKIKKSDVIPTQQKIFRLPVDVVNNLKLHVTKLQIESGKRITETDIIESLLRKYLNMSK</sequence>
<name>A0ABY8NZU6_9GAMM</name>
<dbReference type="RefSeq" id="WP_280936931.1">
    <property type="nucleotide sequence ID" value="NZ_CP123754.1"/>
</dbReference>
<proteinExistence type="predicted"/>
<reference evidence="1 2" key="1">
    <citation type="submission" date="2023-04" db="EMBL/GenBank/DDBJ databases">
        <title>Genome dynamics across the evolutionary transition to endosymbiosis.</title>
        <authorList>
            <person name="Siozios S."/>
            <person name="Nadal-Jimenez P."/>
            <person name="Azagi T."/>
            <person name="Sprong H."/>
            <person name="Frost C.L."/>
            <person name="Parratt S.R."/>
            <person name="Taylor G."/>
            <person name="Brettell L."/>
            <person name="Lew K.C."/>
            <person name="Croft L."/>
            <person name="King K.C."/>
            <person name="Brockhurst M.A."/>
            <person name="Hypsa V."/>
            <person name="Novakova E."/>
            <person name="Darby A.C."/>
            <person name="Hurst G.D.D."/>
        </authorList>
    </citation>
    <scope>NUCLEOTIDE SEQUENCE [LARGE SCALE GENOMIC DNA]</scope>
    <source>
        <strain evidence="2">aApi_AU</strain>
        <plasmid evidence="1 2">paApi_AU3</plasmid>
    </source>
</reference>
<dbReference type="Proteomes" id="UP001231859">
    <property type="component" value="Plasmid paApi_AU3"/>
</dbReference>
<evidence type="ECO:0000313" key="2">
    <source>
        <dbReference type="Proteomes" id="UP001231859"/>
    </source>
</evidence>
<accession>A0ABY8NZU6</accession>
<evidence type="ECO:0008006" key="3">
    <source>
        <dbReference type="Google" id="ProtNLM"/>
    </source>
</evidence>
<organism evidence="1 2">
    <name type="scientific">Arsenophonus apicola</name>
    <dbReference type="NCBI Taxonomy" id="2879119"/>
    <lineage>
        <taxon>Bacteria</taxon>
        <taxon>Pseudomonadati</taxon>
        <taxon>Pseudomonadota</taxon>
        <taxon>Gammaproteobacteria</taxon>
        <taxon>Enterobacterales</taxon>
        <taxon>Morganellaceae</taxon>
        <taxon>Arsenophonus</taxon>
    </lineage>
</organism>
<keyword evidence="1" id="KW-0614">Plasmid</keyword>
<gene>
    <name evidence="1" type="ORF">QG404_00100</name>
</gene>
<evidence type="ECO:0000313" key="1">
    <source>
        <dbReference type="EMBL" id="WGO82164.1"/>
    </source>
</evidence>